<dbReference type="Proteomes" id="UP000198654">
    <property type="component" value="Unassembled WGS sequence"/>
</dbReference>
<comment type="subcellular location">
    <subcellularLocation>
        <location evidence="1 8">Cell membrane</location>
        <topology evidence="1 8">Multi-pass membrane protein</topology>
    </subcellularLocation>
</comment>
<protein>
    <recommendedName>
        <fullName evidence="8">Probable membrane transporter protein</fullName>
    </recommendedName>
</protein>
<comment type="similarity">
    <text evidence="2 8">Belongs to the 4-toluene sulfonate uptake permease (TSUP) (TC 2.A.102) family.</text>
</comment>
<dbReference type="PANTHER" id="PTHR30269:SF37">
    <property type="entry name" value="MEMBRANE TRANSPORTER PROTEIN"/>
    <property type="match status" value="1"/>
</dbReference>
<evidence type="ECO:0000256" key="3">
    <source>
        <dbReference type="ARBA" id="ARBA00022448"/>
    </source>
</evidence>
<dbReference type="Pfam" id="PF01925">
    <property type="entry name" value="TauE"/>
    <property type="match status" value="1"/>
</dbReference>
<dbReference type="InterPro" id="IPR052017">
    <property type="entry name" value="TSUP"/>
</dbReference>
<evidence type="ECO:0000256" key="1">
    <source>
        <dbReference type="ARBA" id="ARBA00004651"/>
    </source>
</evidence>
<keyword evidence="3" id="KW-0813">Transport</keyword>
<keyword evidence="10" id="KW-1185">Reference proteome</keyword>
<evidence type="ECO:0000256" key="4">
    <source>
        <dbReference type="ARBA" id="ARBA00022475"/>
    </source>
</evidence>
<dbReference type="STRING" id="119000.SAMN05661010_02163"/>
<accession>A0A1G9LMM9</accession>
<feature type="transmembrane region" description="Helical" evidence="8">
    <location>
        <begin position="104"/>
        <end position="123"/>
    </location>
</feature>
<dbReference type="AlphaFoldDB" id="A0A1G9LMM9"/>
<proteinExistence type="inferred from homology"/>
<name>A0A1G9LMM9_9GAMM</name>
<organism evidence="9 10">
    <name type="scientific">Modicisalibacter muralis</name>
    <dbReference type="NCBI Taxonomy" id="119000"/>
    <lineage>
        <taxon>Bacteria</taxon>
        <taxon>Pseudomonadati</taxon>
        <taxon>Pseudomonadota</taxon>
        <taxon>Gammaproteobacteria</taxon>
        <taxon>Oceanospirillales</taxon>
        <taxon>Halomonadaceae</taxon>
        <taxon>Modicisalibacter</taxon>
    </lineage>
</organism>
<evidence type="ECO:0000256" key="6">
    <source>
        <dbReference type="ARBA" id="ARBA00022989"/>
    </source>
</evidence>
<evidence type="ECO:0000256" key="5">
    <source>
        <dbReference type="ARBA" id="ARBA00022692"/>
    </source>
</evidence>
<feature type="transmembrane region" description="Helical" evidence="8">
    <location>
        <begin position="77"/>
        <end position="98"/>
    </location>
</feature>
<sequence>MDNYSLPLLLIFLGSAALGSYFQAITGFALGIIVLAIMILTGAVTVADTANALSILTFCNVSVVLPQIWRHIYWRGILLMSFGLLPGLIGGVLLLEHLSSSSSVLLRLLVGLLVISSGAFLLLRPRSLSEPSGAFSFGASGVASGVLGGLFSLPGPPVIYHYYRQPITLTMVRATLLTTFALISAGRLLAVASQSGLTVVSVQIGFLAVPVVAIASWAYTRFPPKLSEHTVRRGAALMLVVMGGFIVYMAMQDI</sequence>
<dbReference type="PANTHER" id="PTHR30269">
    <property type="entry name" value="TRANSMEMBRANE PROTEIN YFCA"/>
    <property type="match status" value="1"/>
</dbReference>
<dbReference type="EMBL" id="FNGI01000005">
    <property type="protein sequence ID" value="SDL63222.1"/>
    <property type="molecule type" value="Genomic_DNA"/>
</dbReference>
<keyword evidence="7 8" id="KW-0472">Membrane</keyword>
<dbReference type="RefSeq" id="WP_089728400.1">
    <property type="nucleotide sequence ID" value="NZ_FNGI01000005.1"/>
</dbReference>
<reference evidence="9 10" key="1">
    <citation type="submission" date="2016-10" db="EMBL/GenBank/DDBJ databases">
        <authorList>
            <person name="de Groot N.N."/>
        </authorList>
    </citation>
    <scope>NUCLEOTIDE SEQUENCE [LARGE SCALE GENOMIC DNA]</scope>
    <source>
        <strain evidence="9 10">DSM 14789</strain>
    </source>
</reference>
<feature type="transmembrane region" description="Helical" evidence="8">
    <location>
        <begin position="231"/>
        <end position="251"/>
    </location>
</feature>
<feature type="transmembrane region" description="Helical" evidence="8">
    <location>
        <begin position="197"/>
        <end position="219"/>
    </location>
</feature>
<evidence type="ECO:0000256" key="8">
    <source>
        <dbReference type="RuleBase" id="RU363041"/>
    </source>
</evidence>
<feature type="transmembrane region" description="Helical" evidence="8">
    <location>
        <begin position="29"/>
        <end position="56"/>
    </location>
</feature>
<evidence type="ECO:0000256" key="7">
    <source>
        <dbReference type="ARBA" id="ARBA00023136"/>
    </source>
</evidence>
<gene>
    <name evidence="9" type="ORF">SAMN05661010_02163</name>
</gene>
<feature type="transmembrane region" description="Helical" evidence="8">
    <location>
        <begin position="167"/>
        <end position="190"/>
    </location>
</feature>
<evidence type="ECO:0000256" key="2">
    <source>
        <dbReference type="ARBA" id="ARBA00009142"/>
    </source>
</evidence>
<feature type="transmembrane region" description="Helical" evidence="8">
    <location>
        <begin position="135"/>
        <end position="155"/>
    </location>
</feature>
<keyword evidence="5 8" id="KW-0812">Transmembrane</keyword>
<dbReference type="GO" id="GO:0005886">
    <property type="term" value="C:plasma membrane"/>
    <property type="evidence" value="ECO:0007669"/>
    <property type="project" value="UniProtKB-SubCell"/>
</dbReference>
<evidence type="ECO:0000313" key="9">
    <source>
        <dbReference type="EMBL" id="SDL63222.1"/>
    </source>
</evidence>
<keyword evidence="6 8" id="KW-1133">Transmembrane helix</keyword>
<dbReference type="InterPro" id="IPR002781">
    <property type="entry name" value="TM_pro_TauE-like"/>
</dbReference>
<evidence type="ECO:0000313" key="10">
    <source>
        <dbReference type="Proteomes" id="UP000198654"/>
    </source>
</evidence>
<keyword evidence="4 8" id="KW-1003">Cell membrane</keyword>